<dbReference type="AlphaFoldDB" id="A0A914EHP6"/>
<evidence type="ECO:0000313" key="2">
    <source>
        <dbReference type="Proteomes" id="UP000887540"/>
    </source>
</evidence>
<evidence type="ECO:0000256" key="1">
    <source>
        <dbReference type="SAM" id="MobiDB-lite"/>
    </source>
</evidence>
<proteinExistence type="predicted"/>
<sequence>MSCRNTSCLNCTYKVRTQFFFKEDAIQINYENQFFQCDAQLLLTNCKNQRNMLEWMIDDDSDVDQFFSQEPELCINFTSRSYHGYCNFDTSCYFHLSFQYIQRNSELINYPNNYLAIKPYTLQPTNPYSILNLNDVTDDYIGFSINTTGDNPLELWSASVINDTDMKTFIYDATDMTNYAFTLLPWKKFDSYRSQTNSLTVTIPPFGGTAYQFLWRIPTLHSANCNDTKNFDLLFPLNATFSKTIVASNFGSCLYSVLLDEFTPYLPILHILQVNYIGDNAVQVKTPIGFNPNPILEFTLFEFTQDTAPYLADTYFYGNMINFVIPPLGQLSITFTGLSYYNRTKVDRTFDDRGVGVIQSSAYPLAFERQDTTQLIRCNKGLASYTINIVAADIPERGYLKVFGDSRLVQDYRKGRVNGTIILNATQVLIVFDAGMDGPLTNGLLINYEGRFIDQSGTPATGGSTGTSTGNPTGGSTGKTTTPTMQPMGSNGSLSGFYGTLWTLGISLLLAYLKPTNSLNLSMLTCLLILILCQNANGQTSSTATTATTTNPITSSPSPNCLCYSPNNFNLNSSDAFRRLSLNPTSILGTRNNDAKSKQYKNKILPESRSAKYSGQENKDVFAKLKPNKNKHLPESRPKKTSLNQYKSQETIKSNLIDHLDEGPKCSPCVSCNYSIHIDYYKPGDMVYLDFMVYDDNCAAYVSLTNCKNEISLLDHLQPWTGEGAGSLMGVQINTQETDLCLDVVTNSSSGMCYYSEFNGGCYWKLDLSYRVLGEFAKPEKGIMNFTLDNTTSVSTIDFDDISSFQAGLSVTASTGTLEIWSKSLWNESDVFILVYNAQNLTNYNTTLLSDKEEIKYQTLSTKQGFYAMQRPQLGYYGGTFHILFRIPEIHAANCNTTNNFNIAFPDSTKRIDLFQVSQDSSSYWNDFMIYGNLINFIIPPGGSLNLVYDSKNLLQTNLNEDIVFADRKLGVIQSINYPFMTLQTNNAYKQALVQHISCSKGVAKFNMTINYADISPRGYLRIFGDDKVVKEYHTDCSGSNVVQNDVISFDAKDVVIEFNLPKIGSRSKGLLINYEGNYSGMSL</sequence>
<feature type="region of interest" description="Disordered" evidence="1">
    <location>
        <begin position="626"/>
        <end position="645"/>
    </location>
</feature>
<evidence type="ECO:0000313" key="3">
    <source>
        <dbReference type="WBParaSite" id="ACRNAN_scaffold8197.g28059.t1"/>
    </source>
</evidence>
<name>A0A914EHP6_9BILA</name>
<dbReference type="Proteomes" id="UP000887540">
    <property type="component" value="Unplaced"/>
</dbReference>
<reference evidence="3" key="1">
    <citation type="submission" date="2022-11" db="UniProtKB">
        <authorList>
            <consortium name="WormBaseParasite"/>
        </authorList>
    </citation>
    <scope>IDENTIFICATION</scope>
</reference>
<keyword evidence="2" id="KW-1185">Reference proteome</keyword>
<feature type="compositionally biased region" description="Low complexity" evidence="1">
    <location>
        <begin position="457"/>
        <end position="471"/>
    </location>
</feature>
<feature type="region of interest" description="Disordered" evidence="1">
    <location>
        <begin position="457"/>
        <end position="488"/>
    </location>
</feature>
<organism evidence="2 3">
    <name type="scientific">Acrobeloides nanus</name>
    <dbReference type="NCBI Taxonomy" id="290746"/>
    <lineage>
        <taxon>Eukaryota</taxon>
        <taxon>Metazoa</taxon>
        <taxon>Ecdysozoa</taxon>
        <taxon>Nematoda</taxon>
        <taxon>Chromadorea</taxon>
        <taxon>Rhabditida</taxon>
        <taxon>Tylenchina</taxon>
        <taxon>Cephalobomorpha</taxon>
        <taxon>Cephaloboidea</taxon>
        <taxon>Cephalobidae</taxon>
        <taxon>Acrobeloides</taxon>
    </lineage>
</organism>
<protein>
    <submittedName>
        <fullName evidence="3">CUB domain-containing protein</fullName>
    </submittedName>
</protein>
<accession>A0A914EHP6</accession>
<dbReference type="WBParaSite" id="ACRNAN_scaffold8197.g28059.t1">
    <property type="protein sequence ID" value="ACRNAN_scaffold8197.g28059.t1"/>
    <property type="gene ID" value="ACRNAN_scaffold8197.g28059"/>
</dbReference>